<feature type="transmembrane region" description="Helical" evidence="7">
    <location>
        <begin position="41"/>
        <end position="61"/>
    </location>
</feature>
<dbReference type="EMBL" id="AVBF01000030">
    <property type="protein sequence ID" value="KGP72436.1"/>
    <property type="molecule type" value="Genomic_DNA"/>
</dbReference>
<keyword evidence="5 7" id="KW-0472">Membrane</keyword>
<evidence type="ECO:0000313" key="12">
    <source>
        <dbReference type="Proteomes" id="UP000030147"/>
    </source>
</evidence>
<proteinExistence type="inferred from homology"/>
<evidence type="ECO:0000256" key="5">
    <source>
        <dbReference type="ARBA" id="ARBA00023136"/>
    </source>
</evidence>
<dbReference type="NCBIfam" id="TIGR02209">
    <property type="entry name" value="ftsL_broad"/>
    <property type="match status" value="1"/>
</dbReference>
<dbReference type="Pfam" id="PF04977">
    <property type="entry name" value="DivIC"/>
    <property type="match status" value="1"/>
</dbReference>
<evidence type="ECO:0000256" key="7">
    <source>
        <dbReference type="HAMAP-Rule" id="MF_00910"/>
    </source>
</evidence>
<dbReference type="Proteomes" id="UP000030147">
    <property type="component" value="Unassembled WGS sequence"/>
</dbReference>
<feature type="coiled-coil region" evidence="9">
    <location>
        <begin position="57"/>
        <end position="91"/>
    </location>
</feature>
<evidence type="ECO:0000256" key="2">
    <source>
        <dbReference type="ARBA" id="ARBA00022618"/>
    </source>
</evidence>
<keyword evidence="12" id="KW-1185">Reference proteome</keyword>
<dbReference type="GO" id="GO:0032153">
    <property type="term" value="C:cell division site"/>
    <property type="evidence" value="ECO:0007669"/>
    <property type="project" value="UniProtKB-UniRule"/>
</dbReference>
<feature type="region of interest" description="Disordered" evidence="10">
    <location>
        <begin position="1"/>
        <end position="25"/>
    </location>
</feature>
<gene>
    <name evidence="7" type="primary">ftsL</name>
    <name evidence="11" type="ORF">N782_05895</name>
</gene>
<comment type="subcellular location">
    <subcellularLocation>
        <location evidence="7">Cell membrane</location>
        <topology evidence="7">Single-pass type II membrane protein</topology>
    </subcellularLocation>
    <text evidence="7">Localizes to the division septum where it forms a ring structure.</text>
</comment>
<evidence type="ECO:0000256" key="10">
    <source>
        <dbReference type="SAM" id="MobiDB-lite"/>
    </source>
</evidence>
<organism evidence="11 12">
    <name type="scientific">Pontibacillus yanchengensis Y32</name>
    <dbReference type="NCBI Taxonomy" id="1385514"/>
    <lineage>
        <taxon>Bacteria</taxon>
        <taxon>Bacillati</taxon>
        <taxon>Bacillota</taxon>
        <taxon>Bacilli</taxon>
        <taxon>Bacillales</taxon>
        <taxon>Bacillaceae</taxon>
        <taxon>Pontibacillus</taxon>
    </lineage>
</organism>
<accession>A0A0A2TEC6</accession>
<protein>
    <recommendedName>
        <fullName evidence="7 8">Cell division protein FtsL</fullName>
    </recommendedName>
</protein>
<evidence type="ECO:0000256" key="9">
    <source>
        <dbReference type="SAM" id="Coils"/>
    </source>
</evidence>
<keyword evidence="4 7" id="KW-1133">Transmembrane helix</keyword>
<keyword evidence="1 7" id="KW-1003">Cell membrane</keyword>
<dbReference type="RefSeq" id="WP_036820004.1">
    <property type="nucleotide sequence ID" value="NZ_AVBF01000030.1"/>
</dbReference>
<reference evidence="11 12" key="1">
    <citation type="journal article" date="2015" name="Stand. Genomic Sci.">
        <title>High quality draft genome sequence of the moderately halophilic bacterium Pontibacillus yanchengensis Y32(T) and comparison among Pontibacillus genomes.</title>
        <authorList>
            <person name="Huang J."/>
            <person name="Qiao Z.X."/>
            <person name="Tang J.W."/>
            <person name="Wang G."/>
        </authorList>
    </citation>
    <scope>NUCLEOTIDE SEQUENCE [LARGE SCALE GENOMIC DNA]</scope>
    <source>
        <strain evidence="11 12">Y32</strain>
    </source>
</reference>
<dbReference type="HAMAP" id="MF_00910">
    <property type="entry name" value="FtsL"/>
    <property type="match status" value="1"/>
</dbReference>
<comment type="caution">
    <text evidence="11">The sequence shown here is derived from an EMBL/GenBank/DDBJ whole genome shotgun (WGS) entry which is preliminary data.</text>
</comment>
<dbReference type="OrthoDB" id="2973386at2"/>
<dbReference type="AlphaFoldDB" id="A0A0A2TEC6"/>
<evidence type="ECO:0000256" key="8">
    <source>
        <dbReference type="NCBIfam" id="TIGR02209"/>
    </source>
</evidence>
<keyword evidence="9" id="KW-0175">Coiled coil</keyword>
<comment type="similarity">
    <text evidence="7">Belongs to the FtsL family.</text>
</comment>
<evidence type="ECO:0000256" key="6">
    <source>
        <dbReference type="ARBA" id="ARBA00023306"/>
    </source>
</evidence>
<evidence type="ECO:0000256" key="1">
    <source>
        <dbReference type="ARBA" id="ARBA00022475"/>
    </source>
</evidence>
<keyword evidence="3 7" id="KW-0812">Transmembrane</keyword>
<dbReference type="InterPro" id="IPR007060">
    <property type="entry name" value="FtsL/DivIC"/>
</dbReference>
<dbReference type="GO" id="GO:0005886">
    <property type="term" value="C:plasma membrane"/>
    <property type="evidence" value="ECO:0007669"/>
    <property type="project" value="UniProtKB-SubCell"/>
</dbReference>
<evidence type="ECO:0000256" key="3">
    <source>
        <dbReference type="ARBA" id="ARBA00022692"/>
    </source>
</evidence>
<evidence type="ECO:0000256" key="4">
    <source>
        <dbReference type="ARBA" id="ARBA00022989"/>
    </source>
</evidence>
<keyword evidence="6 7" id="KW-0131">Cell cycle</keyword>
<dbReference type="STRING" id="1385514.N782_05895"/>
<dbReference type="InterPro" id="IPR011922">
    <property type="entry name" value="Cell_div_FtsL"/>
</dbReference>
<dbReference type="eggNOG" id="COG4839">
    <property type="taxonomic scope" value="Bacteria"/>
</dbReference>
<sequence>MSSNARKLHVEQPERSNQKQTQEQVKVHVHRKRWVSTGEKFLYSLVSAAALAASVFVVSHASTTDQLNRDLQQLENKIDKQQVENENLKYEIKELSNPERILEIAKQNGLKVRQSKVKQANTVNGN</sequence>
<keyword evidence="2 7" id="KW-0132">Cell division</keyword>
<comment type="function">
    <text evidence="7">Essential cell division protein.</text>
</comment>
<dbReference type="GO" id="GO:0043093">
    <property type="term" value="P:FtsZ-dependent cytokinesis"/>
    <property type="evidence" value="ECO:0007669"/>
    <property type="project" value="UniProtKB-UniRule"/>
</dbReference>
<name>A0A0A2TEC6_9BACI</name>
<feature type="compositionally biased region" description="Basic and acidic residues" evidence="10">
    <location>
        <begin position="8"/>
        <end position="17"/>
    </location>
</feature>
<evidence type="ECO:0000313" key="11">
    <source>
        <dbReference type="EMBL" id="KGP72436.1"/>
    </source>
</evidence>